<evidence type="ECO:0000256" key="7">
    <source>
        <dbReference type="SAM" id="Phobius"/>
    </source>
</evidence>
<sequence>MEMYMRWPNRVAFLLPFALLFHGIYAQSLTSANGPSGSDFKTSVTWSGYQMAVFADLNADRRMDIILLDAAGSNLFAVIAPKSKAFLNLERFGKGSEHLPDPAPLLSPGFDDPIRSVAAADLTGDSIVDLLLLTSSSVDGPYKAYISQGLSGTRRGSFDGPQYLATFMTQPLICDLNADSVADLYGQTGDHERTVFYGGQKMRQENISYSGPAWSKLGYSAFGDVNGDTVPDILILVEEGGQPKIQLFQRSYHSSLPNDTEASLITLPAELLSTGHLTLGLFTLGDFDADGKMDLLLPACTSEDCVDSSFLFLYNFSTSQWSRIEVNWTPVGTPVQPNYKWSLTRTPDFSGSRVLSVGALVGSAIGDFDLDGRLDFGVALTYWSTSKQAAGTLPAVLLQQKKQSGDHLSFQAYLLHGAEMPANSTAVRQITFFDHLEKVTVLNGLCASEFDCPDGLLPYGLPVPGLSSSYRTESSNGDQEGSSALLGVQSCCSALQLPSVIYGLGPFANYVNRLSVAIPPNSSRLLQFTLAAVVPKSEVFINPYPHDDPSRWTAKLFLQPLYDMKVVYIAITLACICILLIIIISILQWLEIREDRSEKQKEAQRFHFDAM</sequence>
<evidence type="ECO:0000259" key="9">
    <source>
        <dbReference type="Pfam" id="PF23122"/>
    </source>
</evidence>
<keyword evidence="3 7" id="KW-0812">Transmembrane</keyword>
<keyword evidence="8" id="KW-0732">Signal</keyword>
<evidence type="ECO:0000313" key="10">
    <source>
        <dbReference type="EMBL" id="CAL5131652.1"/>
    </source>
</evidence>
<dbReference type="Gene3D" id="2.130.10.130">
    <property type="entry name" value="Integrin alpha, N-terminal"/>
    <property type="match status" value="1"/>
</dbReference>
<evidence type="ECO:0000313" key="11">
    <source>
        <dbReference type="Proteomes" id="UP001497525"/>
    </source>
</evidence>
<dbReference type="PANTHER" id="PTHR13412">
    <property type="entry name" value="T-CELL IMMUNOMODULATORY PROTEIN HOMOLOG"/>
    <property type="match status" value="1"/>
</dbReference>
<gene>
    <name evidence="10" type="ORF">CDAUBV1_LOCUS4164</name>
</gene>
<evidence type="ECO:0000256" key="6">
    <source>
        <dbReference type="ARBA" id="ARBA00023180"/>
    </source>
</evidence>
<evidence type="ECO:0000256" key="4">
    <source>
        <dbReference type="ARBA" id="ARBA00022989"/>
    </source>
</evidence>
<evidence type="ECO:0000256" key="1">
    <source>
        <dbReference type="ARBA" id="ARBA00004479"/>
    </source>
</evidence>
<keyword evidence="5 7" id="KW-0472">Membrane</keyword>
<comment type="subcellular location">
    <subcellularLocation>
        <location evidence="1">Membrane</location>
        <topology evidence="1">Single-pass type I membrane protein</topology>
    </subcellularLocation>
</comment>
<dbReference type="PANTHER" id="PTHR13412:SF0">
    <property type="entry name" value="T-CELL IMMUNOMODULATORY PROTEIN"/>
    <property type="match status" value="1"/>
</dbReference>
<dbReference type="InterPro" id="IPR024881">
    <property type="entry name" value="Tip"/>
</dbReference>
<name>A0AAV2T2I1_CALDB</name>
<dbReference type="Pfam" id="PF23122">
    <property type="entry name" value="C2_ITFG1"/>
    <property type="match status" value="1"/>
</dbReference>
<comment type="caution">
    <text evidence="10">The sequence shown here is derived from an EMBL/GenBank/DDBJ whole genome shotgun (WGS) entry which is preliminary data.</text>
</comment>
<evidence type="ECO:0000256" key="2">
    <source>
        <dbReference type="ARBA" id="ARBA00006496"/>
    </source>
</evidence>
<dbReference type="InterPro" id="IPR057089">
    <property type="entry name" value="C2_TIP"/>
</dbReference>
<feature type="chain" id="PRO_5043875686" description="T-cell immunomodulatory protein TIP C2 domain-containing protein" evidence="8">
    <location>
        <begin position="27"/>
        <end position="611"/>
    </location>
</feature>
<dbReference type="SUPFAM" id="SSF69318">
    <property type="entry name" value="Integrin alpha N-terminal domain"/>
    <property type="match status" value="2"/>
</dbReference>
<feature type="transmembrane region" description="Helical" evidence="7">
    <location>
        <begin position="566"/>
        <end position="590"/>
    </location>
</feature>
<dbReference type="GO" id="GO:0016020">
    <property type="term" value="C:membrane"/>
    <property type="evidence" value="ECO:0007669"/>
    <property type="project" value="UniProtKB-SubCell"/>
</dbReference>
<dbReference type="Proteomes" id="UP001497525">
    <property type="component" value="Unassembled WGS sequence"/>
</dbReference>
<dbReference type="AlphaFoldDB" id="A0AAV2T2I1"/>
<feature type="domain" description="T-cell immunomodulatory protein TIP C2" evidence="9">
    <location>
        <begin position="458"/>
        <end position="557"/>
    </location>
</feature>
<comment type="similarity">
    <text evidence="2">Belongs to the TIP family.</text>
</comment>
<protein>
    <recommendedName>
        <fullName evidence="9">T-cell immunomodulatory protein TIP C2 domain-containing protein</fullName>
    </recommendedName>
</protein>
<dbReference type="EMBL" id="CAXLJL010000101">
    <property type="protein sequence ID" value="CAL5131652.1"/>
    <property type="molecule type" value="Genomic_DNA"/>
</dbReference>
<feature type="signal peptide" evidence="8">
    <location>
        <begin position="1"/>
        <end position="26"/>
    </location>
</feature>
<evidence type="ECO:0000256" key="8">
    <source>
        <dbReference type="SAM" id="SignalP"/>
    </source>
</evidence>
<keyword evidence="4 7" id="KW-1133">Transmembrane helix</keyword>
<evidence type="ECO:0000256" key="3">
    <source>
        <dbReference type="ARBA" id="ARBA00022692"/>
    </source>
</evidence>
<dbReference type="InterPro" id="IPR028994">
    <property type="entry name" value="Integrin_alpha_N"/>
</dbReference>
<proteinExistence type="inferred from homology"/>
<organism evidence="10 11">
    <name type="scientific">Calicophoron daubneyi</name>
    <name type="common">Rumen fluke</name>
    <name type="synonym">Paramphistomum daubneyi</name>
    <dbReference type="NCBI Taxonomy" id="300641"/>
    <lineage>
        <taxon>Eukaryota</taxon>
        <taxon>Metazoa</taxon>
        <taxon>Spiralia</taxon>
        <taxon>Lophotrochozoa</taxon>
        <taxon>Platyhelminthes</taxon>
        <taxon>Trematoda</taxon>
        <taxon>Digenea</taxon>
        <taxon>Plagiorchiida</taxon>
        <taxon>Pronocephalata</taxon>
        <taxon>Paramphistomoidea</taxon>
        <taxon>Paramphistomidae</taxon>
        <taxon>Calicophoron</taxon>
    </lineage>
</organism>
<evidence type="ECO:0000256" key="5">
    <source>
        <dbReference type="ARBA" id="ARBA00023136"/>
    </source>
</evidence>
<accession>A0AAV2T2I1</accession>
<keyword evidence="6" id="KW-0325">Glycoprotein</keyword>
<reference evidence="10" key="1">
    <citation type="submission" date="2024-06" db="EMBL/GenBank/DDBJ databases">
        <authorList>
            <person name="Liu X."/>
            <person name="Lenzi L."/>
            <person name="Haldenby T S."/>
            <person name="Uol C."/>
        </authorList>
    </citation>
    <scope>NUCLEOTIDE SEQUENCE</scope>
</reference>